<feature type="transmembrane region" description="Helical" evidence="15">
    <location>
        <begin position="206"/>
        <end position="225"/>
    </location>
</feature>
<dbReference type="Gene3D" id="3.40.1110.10">
    <property type="entry name" value="Calcium-transporting ATPase, cytoplasmic domain N"/>
    <property type="match status" value="1"/>
</dbReference>
<dbReference type="InterPro" id="IPR036412">
    <property type="entry name" value="HAD-like_sf"/>
</dbReference>
<evidence type="ECO:0000256" key="7">
    <source>
        <dbReference type="ARBA" id="ARBA00022723"/>
    </source>
</evidence>
<keyword evidence="8 15" id="KW-0547">Nucleotide-binding</keyword>
<dbReference type="InterPro" id="IPR036163">
    <property type="entry name" value="HMA_dom_sf"/>
</dbReference>
<dbReference type="KEGG" id="efk:P856_455"/>
<comment type="subcellular location">
    <subcellularLocation>
        <location evidence="1">Cell membrane</location>
        <topology evidence="1">Multi-pass membrane protein</topology>
    </subcellularLocation>
</comment>
<dbReference type="InterPro" id="IPR023214">
    <property type="entry name" value="HAD_sf"/>
</dbReference>
<dbReference type="Pfam" id="PF00403">
    <property type="entry name" value="HMA"/>
    <property type="match status" value="1"/>
</dbReference>
<keyword evidence="6 15" id="KW-0812">Transmembrane</keyword>
<evidence type="ECO:0000256" key="2">
    <source>
        <dbReference type="ARBA" id="ARBA00006024"/>
    </source>
</evidence>
<dbReference type="Pfam" id="PF00702">
    <property type="entry name" value="Hydrolase"/>
    <property type="match status" value="1"/>
</dbReference>
<keyword evidence="10" id="KW-0460">Magnesium</keyword>
<dbReference type="Gene3D" id="3.30.70.100">
    <property type="match status" value="1"/>
</dbReference>
<evidence type="ECO:0000259" key="16">
    <source>
        <dbReference type="PROSITE" id="PS50846"/>
    </source>
</evidence>
<dbReference type="NCBIfam" id="TIGR01511">
    <property type="entry name" value="ATPase-IB1_Cu"/>
    <property type="match status" value="1"/>
</dbReference>
<dbReference type="eggNOG" id="COG2217">
    <property type="taxonomic scope" value="Bacteria"/>
</dbReference>
<feature type="transmembrane region" description="Helical" evidence="15">
    <location>
        <begin position="182"/>
        <end position="200"/>
    </location>
</feature>
<protein>
    <submittedName>
        <fullName evidence="17">Copper-translocating P-type ATPase</fullName>
    </submittedName>
</protein>
<dbReference type="PROSITE" id="PS50846">
    <property type="entry name" value="HMA_2"/>
    <property type="match status" value="1"/>
</dbReference>
<dbReference type="Gene3D" id="2.70.150.10">
    <property type="entry name" value="Calcium-transporting ATPase, cytoplasmic transduction domain A"/>
    <property type="match status" value="1"/>
</dbReference>
<dbReference type="GO" id="GO:0016887">
    <property type="term" value="F:ATP hydrolysis activity"/>
    <property type="evidence" value="ECO:0007669"/>
    <property type="project" value="InterPro"/>
</dbReference>
<dbReference type="PATRIC" id="fig|1401328.3.peg.444"/>
<dbReference type="PROSITE" id="PS01047">
    <property type="entry name" value="HMA_1"/>
    <property type="match status" value="1"/>
</dbReference>
<organism evidence="17 18">
    <name type="scientific">Candidatus Endolissoclinum faulkneri L5</name>
    <dbReference type="NCBI Taxonomy" id="1401328"/>
    <lineage>
        <taxon>Bacteria</taxon>
        <taxon>Pseudomonadati</taxon>
        <taxon>Pseudomonadota</taxon>
        <taxon>Alphaproteobacteria</taxon>
        <taxon>Rhodospirillales</taxon>
        <taxon>Rhodospirillaceae</taxon>
        <taxon>Candidatus Endolissoclinum</taxon>
    </lineage>
</organism>
<dbReference type="STRING" id="1401328.P856_455"/>
<dbReference type="SFLD" id="SFLDG00002">
    <property type="entry name" value="C1.7:_P-type_atpase_like"/>
    <property type="match status" value="1"/>
</dbReference>
<feature type="transmembrane region" description="Helical" evidence="15">
    <location>
        <begin position="397"/>
        <end position="424"/>
    </location>
</feature>
<evidence type="ECO:0000256" key="5">
    <source>
        <dbReference type="ARBA" id="ARBA00022553"/>
    </source>
</evidence>
<dbReference type="SUPFAM" id="SSF81665">
    <property type="entry name" value="Calcium ATPase, transmembrane domain M"/>
    <property type="match status" value="1"/>
</dbReference>
<evidence type="ECO:0000256" key="14">
    <source>
        <dbReference type="ARBA" id="ARBA00023136"/>
    </source>
</evidence>
<dbReference type="GO" id="GO:0005886">
    <property type="term" value="C:plasma membrane"/>
    <property type="evidence" value="ECO:0007669"/>
    <property type="project" value="UniProtKB-SubCell"/>
</dbReference>
<keyword evidence="4 15" id="KW-1003">Cell membrane</keyword>
<dbReference type="PRINTS" id="PR00943">
    <property type="entry name" value="CUATPASE"/>
</dbReference>
<dbReference type="NCBIfam" id="TIGR01525">
    <property type="entry name" value="ATPase-IB_hvy"/>
    <property type="match status" value="1"/>
</dbReference>
<dbReference type="InterPro" id="IPR008250">
    <property type="entry name" value="ATPase_P-typ_transduc_dom_A_sf"/>
</dbReference>
<dbReference type="NCBIfam" id="TIGR01494">
    <property type="entry name" value="ATPase_P-type"/>
    <property type="match status" value="1"/>
</dbReference>
<dbReference type="InterPro" id="IPR044492">
    <property type="entry name" value="P_typ_ATPase_HD_dom"/>
</dbReference>
<dbReference type="InterPro" id="IPR017969">
    <property type="entry name" value="Heavy-metal-associated_CS"/>
</dbReference>
<dbReference type="HOGENOM" id="CLU_001771_0_3_5"/>
<dbReference type="InterPro" id="IPR018303">
    <property type="entry name" value="ATPase_P-typ_P_site"/>
</dbReference>
<sequence>MSCCISSAPFSLSDAQRPSKCEIINASQDIGNGVIVTRLAIPEAHCAACIATIEKAISMVEGVIDVRVNLAERFVTVKWPSASINPDAIFNALDRAGYRANLLEEIEITPDPILRRLLLALAIAGFASGNIMLLSVSIWSGANDATRDLFHWISACIAIPTIIISGRPFFASALKAVVAKHLNMDVPISLAVILATGLSLHETLIGGLHTYFDASVTLLFFLLIGQTLNHMLRSRAGSALRTLDRTTPTGASVISSDGTITWTPLSRVVPGNKVLVSSGDRVPVDGIVIDGSSRVDLTIVTGESEAINISIGDTVTAGAVVLDSSLTLSAIRIGQASFLGEMRSMLELAENNRPAISNLADKAAALYAPAVHLIAVATFIGWWIVGKEFSQSLSTAITVLIITCPCALGLAAPIVQVIAAEVLLKYRILLREGNALEILANIDQIIIDKTGTITIPTIDNCCMKNFSKVALSVASTLARESHHPISKAIADSIGLTTSVAIDHFSEHIGKGLEGMIDSQIWRLGKPNWALSDKAFFKYFSIDRRNASVLSCNGNLMGVFNMVDLPRPGADIAIAKMISLGLSPTLLSGDSEDRVANVARRIGITTWSSKATPDNKVNVIKMLQNKGHHVLMIGDGLNDAPAMAAADVSIAPGNASDVSRTVAEIIFLGKDMNAVVTAIMIARKAKQIMVQNLLFAFSYNAIAIPLAIACYATPLVAAIAMSASSIIVIANALRLIIR</sequence>
<dbReference type="GO" id="GO:0005524">
    <property type="term" value="F:ATP binding"/>
    <property type="evidence" value="ECO:0007669"/>
    <property type="project" value="UniProtKB-UniRule"/>
</dbReference>
<dbReference type="OrthoDB" id="9760802at2"/>
<dbReference type="EMBL" id="CP006745">
    <property type="protein sequence ID" value="AHC73673.1"/>
    <property type="molecule type" value="Genomic_DNA"/>
</dbReference>
<dbReference type="SFLD" id="SFLDF00027">
    <property type="entry name" value="p-type_atpase"/>
    <property type="match status" value="1"/>
</dbReference>
<keyword evidence="12 15" id="KW-1133">Transmembrane helix</keyword>
<dbReference type="InterPro" id="IPR027256">
    <property type="entry name" value="P-typ_ATPase_IB"/>
</dbReference>
<dbReference type="InterPro" id="IPR059000">
    <property type="entry name" value="ATPase_P-type_domA"/>
</dbReference>
<keyword evidence="14 15" id="KW-0472">Membrane</keyword>
<evidence type="ECO:0000256" key="8">
    <source>
        <dbReference type="ARBA" id="ARBA00022741"/>
    </source>
</evidence>
<dbReference type="RefSeq" id="WP_025300552.1">
    <property type="nucleotide sequence ID" value="NZ_CP006745.1"/>
</dbReference>
<evidence type="ECO:0000256" key="6">
    <source>
        <dbReference type="ARBA" id="ARBA00022692"/>
    </source>
</evidence>
<feature type="transmembrane region" description="Helical" evidence="15">
    <location>
        <begin position="150"/>
        <end position="170"/>
    </location>
</feature>
<dbReference type="NCBIfam" id="TIGR01512">
    <property type="entry name" value="ATPase-IB2_Cd"/>
    <property type="match status" value="1"/>
</dbReference>
<evidence type="ECO:0000313" key="17">
    <source>
        <dbReference type="EMBL" id="AHC73673.1"/>
    </source>
</evidence>
<evidence type="ECO:0000256" key="9">
    <source>
        <dbReference type="ARBA" id="ARBA00022840"/>
    </source>
</evidence>
<dbReference type="InterPro" id="IPR023298">
    <property type="entry name" value="ATPase_P-typ_TM_dom_sf"/>
</dbReference>
<dbReference type="PANTHER" id="PTHR43520">
    <property type="entry name" value="ATP7, ISOFORM B"/>
    <property type="match status" value="1"/>
</dbReference>
<evidence type="ECO:0000256" key="11">
    <source>
        <dbReference type="ARBA" id="ARBA00022967"/>
    </source>
</evidence>
<keyword evidence="7 15" id="KW-0479">Metal-binding</keyword>
<dbReference type="AlphaFoldDB" id="V9TVH2"/>
<keyword evidence="3" id="KW-0813">Transport</keyword>
<evidence type="ECO:0000256" key="10">
    <source>
        <dbReference type="ARBA" id="ARBA00022842"/>
    </source>
</evidence>
<keyword evidence="13" id="KW-0406">Ion transport</keyword>
<accession>V9TVH2</accession>
<feature type="transmembrane region" description="Helical" evidence="15">
    <location>
        <begin position="688"/>
        <end position="708"/>
    </location>
</feature>
<reference evidence="17 18" key="1">
    <citation type="journal article" date="2013" name="PLoS ONE">
        <title>Bacterial endosymbiosis in a chordate host: long-term co-evolution and conservation of secondary metabolism.</title>
        <authorList>
            <person name="Kwan J.C."/>
            <person name="Schmidt E.W."/>
        </authorList>
    </citation>
    <scope>NUCLEOTIDE SEQUENCE [LARGE SCALE GENOMIC DNA]</scope>
    <source>
        <strain evidence="18">faulkneri L5</strain>
    </source>
</reference>
<dbReference type="InterPro" id="IPR006121">
    <property type="entry name" value="HMA_dom"/>
</dbReference>
<proteinExistence type="inferred from homology"/>
<dbReference type="GO" id="GO:0005507">
    <property type="term" value="F:copper ion binding"/>
    <property type="evidence" value="ECO:0007669"/>
    <property type="project" value="TreeGrafter"/>
</dbReference>
<feature type="transmembrane region" description="Helical" evidence="15">
    <location>
        <begin position="363"/>
        <end position="385"/>
    </location>
</feature>
<dbReference type="PANTHER" id="PTHR43520:SF5">
    <property type="entry name" value="CATION-TRANSPORTING P-TYPE ATPASE-RELATED"/>
    <property type="match status" value="1"/>
</dbReference>
<evidence type="ECO:0000256" key="15">
    <source>
        <dbReference type="RuleBase" id="RU362081"/>
    </source>
</evidence>
<keyword evidence="18" id="KW-1185">Reference proteome</keyword>
<evidence type="ECO:0000313" key="18">
    <source>
        <dbReference type="Proteomes" id="UP000018700"/>
    </source>
</evidence>
<comment type="similarity">
    <text evidence="2 15">Belongs to the cation transport ATPase (P-type) (TC 3.A.3) family. Type IB subfamily.</text>
</comment>
<evidence type="ECO:0000256" key="3">
    <source>
        <dbReference type="ARBA" id="ARBA00022448"/>
    </source>
</evidence>
<dbReference type="PRINTS" id="PR00119">
    <property type="entry name" value="CATATPASE"/>
</dbReference>
<dbReference type="SUPFAM" id="SSF56784">
    <property type="entry name" value="HAD-like"/>
    <property type="match status" value="1"/>
</dbReference>
<dbReference type="Proteomes" id="UP000018700">
    <property type="component" value="Chromosome"/>
</dbReference>
<dbReference type="SUPFAM" id="SSF55008">
    <property type="entry name" value="HMA, heavy metal-associated domain"/>
    <property type="match status" value="1"/>
</dbReference>
<feature type="transmembrane region" description="Helical" evidence="15">
    <location>
        <begin position="714"/>
        <end position="736"/>
    </location>
</feature>
<evidence type="ECO:0000256" key="13">
    <source>
        <dbReference type="ARBA" id="ARBA00023065"/>
    </source>
</evidence>
<dbReference type="InterPro" id="IPR023299">
    <property type="entry name" value="ATPase_P-typ_cyto_dom_N"/>
</dbReference>
<evidence type="ECO:0000256" key="4">
    <source>
        <dbReference type="ARBA" id="ARBA00022475"/>
    </source>
</evidence>
<keyword evidence="9 15" id="KW-0067">ATP-binding</keyword>
<gene>
    <name evidence="17" type="ORF">P856_455</name>
</gene>
<dbReference type="Pfam" id="PF00122">
    <property type="entry name" value="E1-E2_ATPase"/>
    <property type="match status" value="1"/>
</dbReference>
<evidence type="ECO:0000256" key="1">
    <source>
        <dbReference type="ARBA" id="ARBA00004651"/>
    </source>
</evidence>
<dbReference type="CDD" id="cd00371">
    <property type="entry name" value="HMA"/>
    <property type="match status" value="1"/>
</dbReference>
<dbReference type="GO" id="GO:0055070">
    <property type="term" value="P:copper ion homeostasis"/>
    <property type="evidence" value="ECO:0007669"/>
    <property type="project" value="TreeGrafter"/>
</dbReference>
<dbReference type="PROSITE" id="PS01229">
    <property type="entry name" value="COF_2"/>
    <property type="match status" value="1"/>
</dbReference>
<dbReference type="PROSITE" id="PS00154">
    <property type="entry name" value="ATPASE_E1_E2"/>
    <property type="match status" value="1"/>
</dbReference>
<dbReference type="SUPFAM" id="SSF81653">
    <property type="entry name" value="Calcium ATPase, transduction domain A"/>
    <property type="match status" value="1"/>
</dbReference>
<dbReference type="Gene3D" id="3.40.50.1000">
    <property type="entry name" value="HAD superfamily/HAD-like"/>
    <property type="match status" value="1"/>
</dbReference>
<keyword evidence="5" id="KW-0597">Phosphoprotein</keyword>
<dbReference type="SFLD" id="SFLDS00003">
    <property type="entry name" value="Haloacid_Dehalogenase"/>
    <property type="match status" value="1"/>
</dbReference>
<dbReference type="GO" id="GO:0043682">
    <property type="term" value="F:P-type divalent copper transporter activity"/>
    <property type="evidence" value="ECO:0007669"/>
    <property type="project" value="TreeGrafter"/>
</dbReference>
<feature type="transmembrane region" description="Helical" evidence="15">
    <location>
        <begin position="117"/>
        <end position="138"/>
    </location>
</feature>
<dbReference type="InterPro" id="IPR001757">
    <property type="entry name" value="P_typ_ATPase"/>
</dbReference>
<feature type="domain" description="HMA" evidence="16">
    <location>
        <begin position="35"/>
        <end position="101"/>
    </location>
</feature>
<keyword evidence="11" id="KW-1278">Translocase</keyword>
<evidence type="ECO:0000256" key="12">
    <source>
        <dbReference type="ARBA" id="ARBA00022989"/>
    </source>
</evidence>
<name>V9TVH2_9PROT</name>